<dbReference type="InterPro" id="IPR000453">
    <property type="entry name" value="Chorismate_synth"/>
</dbReference>
<feature type="binding site" evidence="12">
    <location>
        <position position="297"/>
    </location>
    <ligand>
        <name>FMN</name>
        <dbReference type="ChEBI" id="CHEBI:58210"/>
    </ligand>
</feature>
<protein>
    <recommendedName>
        <fullName evidence="4 12">Chorismate synthase</fullName>
        <shortName evidence="12">CS</shortName>
        <ecNumber evidence="4 12">4.2.3.5</ecNumber>
    </recommendedName>
    <alternativeName>
        <fullName evidence="12">5-enolpyruvylshikimate-3-phosphate phospholyase</fullName>
    </alternativeName>
</protein>
<keyword evidence="5 12" id="KW-0028">Amino-acid biosynthesis</keyword>
<comment type="function">
    <text evidence="12">Catalyzes the anti-1,4-elimination of the C-3 phosphate and the C-6 proR hydrogen from 5-enolpyruvylshikimate-3-phosphate (EPSP) to yield chorismate, which is the branch point compound that serves as the starting substrate for the three terminal pathways of aromatic amino acid biosynthesis. This reaction introduces a second double bond into the aromatic ring system.</text>
</comment>
<feature type="binding site" evidence="12">
    <location>
        <position position="338"/>
    </location>
    <ligand>
        <name>FMN</name>
        <dbReference type="ChEBI" id="CHEBI:58210"/>
    </ligand>
</feature>
<keyword evidence="10 12" id="KW-0057">Aromatic amino acid biosynthesis</keyword>
<evidence type="ECO:0000256" key="9">
    <source>
        <dbReference type="ARBA" id="ARBA00022857"/>
    </source>
</evidence>
<evidence type="ECO:0000256" key="7">
    <source>
        <dbReference type="ARBA" id="ARBA00022643"/>
    </source>
</evidence>
<keyword evidence="9 12" id="KW-0521">NADP</keyword>
<organism evidence="14 15">
    <name type="scientific">Ligilactobacillus agilis</name>
    <dbReference type="NCBI Taxonomy" id="1601"/>
    <lineage>
        <taxon>Bacteria</taxon>
        <taxon>Bacillati</taxon>
        <taxon>Bacillota</taxon>
        <taxon>Bacilli</taxon>
        <taxon>Lactobacillales</taxon>
        <taxon>Lactobacillaceae</taxon>
        <taxon>Ligilactobacillus</taxon>
    </lineage>
</organism>
<evidence type="ECO:0000256" key="11">
    <source>
        <dbReference type="ARBA" id="ARBA00023239"/>
    </source>
</evidence>
<dbReference type="PANTHER" id="PTHR21085:SF0">
    <property type="entry name" value="CHORISMATE SYNTHASE"/>
    <property type="match status" value="1"/>
</dbReference>
<evidence type="ECO:0000256" key="4">
    <source>
        <dbReference type="ARBA" id="ARBA00013036"/>
    </source>
</evidence>
<dbReference type="AlphaFoldDB" id="A0A231Q778"/>
<evidence type="ECO:0000256" key="6">
    <source>
        <dbReference type="ARBA" id="ARBA00022630"/>
    </source>
</evidence>
<comment type="pathway">
    <text evidence="1 12 13">Metabolic intermediate biosynthesis; chorismate biosynthesis; chorismate from D-erythrose 4-phosphate and phosphoenolpyruvate: step 7/7.</text>
</comment>
<name>A0A231Q778_9LACO</name>
<dbReference type="PROSITE" id="PS00787">
    <property type="entry name" value="CHORISMATE_SYNTHASE_1"/>
    <property type="match status" value="1"/>
</dbReference>
<dbReference type="InterPro" id="IPR020541">
    <property type="entry name" value="Chorismate_synthase_CS"/>
</dbReference>
<dbReference type="RefSeq" id="WP_089144362.1">
    <property type="nucleotide sequence ID" value="NZ_LUGD01000015.1"/>
</dbReference>
<comment type="similarity">
    <text evidence="2 12 13">Belongs to the chorismate synthase family.</text>
</comment>
<evidence type="ECO:0000313" key="14">
    <source>
        <dbReference type="EMBL" id="OXS39437.1"/>
    </source>
</evidence>
<dbReference type="Proteomes" id="UP000215261">
    <property type="component" value="Unassembled WGS sequence"/>
</dbReference>
<dbReference type="PANTHER" id="PTHR21085">
    <property type="entry name" value="CHORISMATE SYNTHASE"/>
    <property type="match status" value="1"/>
</dbReference>
<evidence type="ECO:0000256" key="3">
    <source>
        <dbReference type="ARBA" id="ARBA00011881"/>
    </source>
</evidence>
<evidence type="ECO:0000256" key="2">
    <source>
        <dbReference type="ARBA" id="ARBA00008014"/>
    </source>
</evidence>
<accession>A0A231Q778</accession>
<comment type="catalytic activity">
    <reaction evidence="12 13">
        <text>5-O-(1-carboxyvinyl)-3-phosphoshikimate = chorismate + phosphate</text>
        <dbReference type="Rhea" id="RHEA:21020"/>
        <dbReference type="ChEBI" id="CHEBI:29748"/>
        <dbReference type="ChEBI" id="CHEBI:43474"/>
        <dbReference type="ChEBI" id="CHEBI:57701"/>
        <dbReference type="EC" id="4.2.3.5"/>
    </reaction>
</comment>
<dbReference type="SUPFAM" id="SSF103263">
    <property type="entry name" value="Chorismate synthase, AroC"/>
    <property type="match status" value="1"/>
</dbReference>
<dbReference type="UniPathway" id="UPA00053">
    <property type="reaction ID" value="UER00090"/>
</dbReference>
<dbReference type="PROSITE" id="PS00788">
    <property type="entry name" value="CHORISMATE_SYNTHASE_2"/>
    <property type="match status" value="1"/>
</dbReference>
<comment type="cofactor">
    <cofactor evidence="12 13">
        <name>FMNH2</name>
        <dbReference type="ChEBI" id="CHEBI:57618"/>
    </cofactor>
    <text evidence="12 13">Reduced FMN (FMNH(2)).</text>
</comment>
<evidence type="ECO:0000313" key="15">
    <source>
        <dbReference type="Proteomes" id="UP000215261"/>
    </source>
</evidence>
<keyword evidence="8 12" id="KW-0274">FAD</keyword>
<dbReference type="Gene3D" id="3.60.150.10">
    <property type="entry name" value="Chorismate synthase AroC"/>
    <property type="match status" value="1"/>
</dbReference>
<dbReference type="EC" id="4.2.3.5" evidence="4 12"/>
<feature type="binding site" evidence="12">
    <location>
        <begin position="131"/>
        <end position="133"/>
    </location>
    <ligand>
        <name>FMN</name>
        <dbReference type="ChEBI" id="CHEBI:58210"/>
    </ligand>
</feature>
<dbReference type="FunFam" id="3.60.150.10:FF:000002">
    <property type="entry name" value="Chorismate synthase"/>
    <property type="match status" value="1"/>
</dbReference>
<feature type="binding site" evidence="12">
    <location>
        <begin position="252"/>
        <end position="253"/>
    </location>
    <ligand>
        <name>FMN</name>
        <dbReference type="ChEBI" id="CHEBI:58210"/>
    </ligand>
</feature>
<comment type="caution">
    <text evidence="14">The sequence shown here is derived from an EMBL/GenBank/DDBJ whole genome shotgun (WGS) entry which is preliminary data.</text>
</comment>
<dbReference type="CDD" id="cd07304">
    <property type="entry name" value="Chorismate_synthase"/>
    <property type="match status" value="1"/>
</dbReference>
<dbReference type="NCBIfam" id="NF003793">
    <property type="entry name" value="PRK05382.1"/>
    <property type="match status" value="1"/>
</dbReference>
<reference evidence="14 15" key="1">
    <citation type="submission" date="2016-03" db="EMBL/GenBank/DDBJ databases">
        <title>Sequencing of Lactobacillus Species from Commercial Turkeys.</title>
        <authorList>
            <person name="Johnson T.J."/>
            <person name="Youmans B.P."/>
            <person name="Case K.A."/>
        </authorList>
    </citation>
    <scope>NUCLEOTIDE SEQUENCE [LARGE SCALE GENOMIC DNA]</scope>
    <source>
        <strain evidence="14 15">UMNLA1</strain>
    </source>
</reference>
<evidence type="ECO:0000256" key="1">
    <source>
        <dbReference type="ARBA" id="ARBA00005044"/>
    </source>
</evidence>
<feature type="binding site" evidence="12">
    <location>
        <position position="46"/>
    </location>
    <ligand>
        <name>NADP(+)</name>
        <dbReference type="ChEBI" id="CHEBI:58349"/>
    </ligand>
</feature>
<evidence type="ECO:0000256" key="10">
    <source>
        <dbReference type="ARBA" id="ARBA00023141"/>
    </source>
</evidence>
<keyword evidence="7 12" id="KW-0288">FMN</keyword>
<dbReference type="Pfam" id="PF01264">
    <property type="entry name" value="Chorismate_synt"/>
    <property type="match status" value="1"/>
</dbReference>
<dbReference type="GO" id="GO:0009073">
    <property type="term" value="P:aromatic amino acid family biosynthetic process"/>
    <property type="evidence" value="ECO:0007669"/>
    <property type="project" value="UniProtKB-KW"/>
</dbReference>
<proteinExistence type="inferred from homology"/>
<sequence length="389" mass="42105">MMEYVTAGESHGPQLTGILSGLPAGLKLDIEQINRDLAARQGGYGRGNRQKIEHDQVEILGGLRHNQTLGSPLALAIKNRDHSHWSEIMNPTSPADEKNTLRRVEKPRPGHADLVGGMKYGHRDLRNVLERSSARETAMKVAIGSVCQQLLGQLGIELVGYVKVIGGHDLGTAQALDVATIKKQIEANDLRILAQEQVDSIHNLIDETRRAGDTLGGIIQVVVENVPVGLGSYTSWDNKLDAKLAQAVMGINAIKGVSFGDGFDLGYQKGSQVMDQITWDEQQGWSRLSNHLGGFEGGMTNGMPLVINAVMKPIPTLYKALQTADINSKELVKANVERSDTTAIVPASIVVEKTVAIELARVILATFEGANLSRLQKAVAAYRQELGAY</sequence>
<keyword evidence="6 12" id="KW-0285">Flavoprotein</keyword>
<comment type="subunit">
    <text evidence="3 12">Homotetramer.</text>
</comment>
<dbReference type="GO" id="GO:0009423">
    <property type="term" value="P:chorismate biosynthetic process"/>
    <property type="evidence" value="ECO:0007669"/>
    <property type="project" value="UniProtKB-UniRule"/>
</dbReference>
<evidence type="ECO:0000256" key="13">
    <source>
        <dbReference type="RuleBase" id="RU000605"/>
    </source>
</evidence>
<dbReference type="GO" id="GO:0004107">
    <property type="term" value="F:chorismate synthase activity"/>
    <property type="evidence" value="ECO:0007669"/>
    <property type="project" value="UniProtKB-UniRule"/>
</dbReference>
<dbReference type="GO" id="GO:0005829">
    <property type="term" value="C:cytosol"/>
    <property type="evidence" value="ECO:0007669"/>
    <property type="project" value="TreeGrafter"/>
</dbReference>
<evidence type="ECO:0000256" key="8">
    <source>
        <dbReference type="ARBA" id="ARBA00022827"/>
    </source>
</evidence>
<dbReference type="GO" id="GO:0008652">
    <property type="term" value="P:amino acid biosynthetic process"/>
    <property type="evidence" value="ECO:0007669"/>
    <property type="project" value="UniProtKB-KW"/>
</dbReference>
<dbReference type="GO" id="GO:0010181">
    <property type="term" value="F:FMN binding"/>
    <property type="evidence" value="ECO:0007669"/>
    <property type="project" value="TreeGrafter"/>
</dbReference>
<dbReference type="NCBIfam" id="TIGR00033">
    <property type="entry name" value="aroC"/>
    <property type="match status" value="1"/>
</dbReference>
<dbReference type="InterPro" id="IPR035904">
    <property type="entry name" value="Chorismate_synth_AroC_sf"/>
</dbReference>
<gene>
    <name evidence="12" type="primary">aroC</name>
    <name evidence="14" type="ORF">AYP69_07135</name>
</gene>
<dbReference type="HAMAP" id="MF_00300">
    <property type="entry name" value="Chorismate_synth"/>
    <property type="match status" value="1"/>
</dbReference>
<keyword evidence="11 12" id="KW-0456">Lyase</keyword>
<feature type="binding site" evidence="12">
    <location>
        <position position="40"/>
    </location>
    <ligand>
        <name>NADP(+)</name>
        <dbReference type="ChEBI" id="CHEBI:58349"/>
    </ligand>
</feature>
<dbReference type="EMBL" id="LUGO01000059">
    <property type="protein sequence ID" value="OXS39437.1"/>
    <property type="molecule type" value="Genomic_DNA"/>
</dbReference>
<evidence type="ECO:0000256" key="5">
    <source>
        <dbReference type="ARBA" id="ARBA00022605"/>
    </source>
</evidence>
<feature type="binding site" evidence="12">
    <location>
        <begin position="312"/>
        <end position="316"/>
    </location>
    <ligand>
        <name>FMN</name>
        <dbReference type="ChEBI" id="CHEBI:58210"/>
    </ligand>
</feature>
<dbReference type="PIRSF" id="PIRSF001456">
    <property type="entry name" value="Chorismate_synth"/>
    <property type="match status" value="1"/>
</dbReference>
<evidence type="ECO:0000256" key="12">
    <source>
        <dbReference type="HAMAP-Rule" id="MF_00300"/>
    </source>
</evidence>